<name>A0A370DP03_9GAMM</name>
<dbReference type="InterPro" id="IPR050669">
    <property type="entry name" value="Hemerythrin"/>
</dbReference>
<keyword evidence="2" id="KW-0561">Oxygen transport</keyword>
<comment type="caution">
    <text evidence="7">The sequence shown here is derived from an EMBL/GenBank/DDBJ whole genome shotgun (WGS) entry which is preliminary data.</text>
</comment>
<dbReference type="NCBIfam" id="NF033749">
    <property type="entry name" value="bact_hemeryth"/>
    <property type="match status" value="1"/>
</dbReference>
<dbReference type="Gene3D" id="1.20.120.50">
    <property type="entry name" value="Hemerythrin-like"/>
    <property type="match status" value="1"/>
</dbReference>
<keyword evidence="4" id="KW-0408">Iron</keyword>
<comment type="caution">
    <text evidence="5">Lacks conserved residue(s) required for the propagation of feature annotation.</text>
</comment>
<dbReference type="NCBIfam" id="TIGR02481">
    <property type="entry name" value="hemeryth_dom"/>
    <property type="match status" value="1"/>
</dbReference>
<evidence type="ECO:0000313" key="7">
    <source>
        <dbReference type="EMBL" id="RDH86643.1"/>
    </source>
</evidence>
<dbReference type="PROSITE" id="PS00550">
    <property type="entry name" value="HEMERYTHRINS"/>
    <property type="match status" value="1"/>
</dbReference>
<keyword evidence="8" id="KW-1185">Reference proteome</keyword>
<dbReference type="InterPro" id="IPR035938">
    <property type="entry name" value="Hemerythrin-like_sf"/>
</dbReference>
<dbReference type="GO" id="GO:0000160">
    <property type="term" value="P:phosphorelay signal transduction system"/>
    <property type="evidence" value="ECO:0007669"/>
    <property type="project" value="InterPro"/>
</dbReference>
<dbReference type="Proteomes" id="UP000254771">
    <property type="component" value="Unassembled WGS sequence"/>
</dbReference>
<dbReference type="CDD" id="cd12107">
    <property type="entry name" value="Hemerythrin"/>
    <property type="match status" value="1"/>
</dbReference>
<dbReference type="AlphaFoldDB" id="A0A370DP03"/>
<gene>
    <name evidence="7" type="ORF">DIZ78_06990</name>
</gene>
<dbReference type="EMBL" id="QFXE01000008">
    <property type="protein sequence ID" value="RDH86643.1"/>
    <property type="molecule type" value="Genomic_DNA"/>
</dbReference>
<evidence type="ECO:0000259" key="6">
    <source>
        <dbReference type="PROSITE" id="PS50110"/>
    </source>
</evidence>
<dbReference type="Pfam" id="PF01814">
    <property type="entry name" value="Hemerythrin"/>
    <property type="match status" value="1"/>
</dbReference>
<evidence type="ECO:0000313" key="8">
    <source>
        <dbReference type="Proteomes" id="UP000254771"/>
    </source>
</evidence>
<dbReference type="InterPro" id="IPR012827">
    <property type="entry name" value="Hemerythrin_metal-bd"/>
</dbReference>
<dbReference type="InterPro" id="IPR012312">
    <property type="entry name" value="Hemerythrin-like"/>
</dbReference>
<evidence type="ECO:0000256" key="3">
    <source>
        <dbReference type="ARBA" id="ARBA00022723"/>
    </source>
</evidence>
<comment type="similarity">
    <text evidence="1">Belongs to the hemerythrin family.</text>
</comment>
<feature type="domain" description="Response regulatory" evidence="6">
    <location>
        <begin position="160"/>
        <end position="279"/>
    </location>
</feature>
<dbReference type="PANTHER" id="PTHR37164:SF1">
    <property type="entry name" value="BACTERIOHEMERYTHRIN"/>
    <property type="match status" value="1"/>
</dbReference>
<evidence type="ECO:0000256" key="5">
    <source>
        <dbReference type="PROSITE-ProRule" id="PRU00169"/>
    </source>
</evidence>
<evidence type="ECO:0000256" key="4">
    <source>
        <dbReference type="ARBA" id="ARBA00023004"/>
    </source>
</evidence>
<dbReference type="PROSITE" id="PS50110">
    <property type="entry name" value="RESPONSE_REGULATORY"/>
    <property type="match status" value="1"/>
</dbReference>
<keyword evidence="2" id="KW-0813">Transport</keyword>
<proteinExistence type="inferred from homology"/>
<dbReference type="GO" id="GO:0005344">
    <property type="term" value="F:oxygen carrier activity"/>
    <property type="evidence" value="ECO:0007669"/>
    <property type="project" value="UniProtKB-KW"/>
</dbReference>
<dbReference type="SUPFAM" id="SSF47188">
    <property type="entry name" value="Hemerythrin-like"/>
    <property type="match status" value="1"/>
</dbReference>
<dbReference type="PANTHER" id="PTHR37164">
    <property type="entry name" value="BACTERIOHEMERYTHRIN"/>
    <property type="match status" value="1"/>
</dbReference>
<accession>A0A370DP03</accession>
<dbReference type="InterPro" id="IPR001789">
    <property type="entry name" value="Sig_transdc_resp-reg_receiver"/>
</dbReference>
<protein>
    <recommendedName>
        <fullName evidence="6">Response regulatory domain-containing protein</fullName>
    </recommendedName>
</protein>
<sequence length="281" mass="31556">MSVGNPSINQDHKIIVKLINQLHHHVGVVEDRKALGSALNTLIDYTLHHFSREERVMLACRYPSFENHKRQHDKLIEQVADIARRFSEKKENIVKDELLDFLKNWLINHILKQDMEFCPYAENNPEVLGVTASLRTDSEQPGMLGTDDLIPKSVNWNEAAILIVSKSQNFRNIIASILEIAAVGGIQQYSHADDAMQSLESHISNLIVYGWKQDDQEAIPFIEKLREIKGGSFAGIPVLLVSAREERGAMESGLIAGATHCIEEPIGIQTFFEAAVKAINQ</sequence>
<keyword evidence="3" id="KW-0479">Metal-binding</keyword>
<evidence type="ECO:0000256" key="2">
    <source>
        <dbReference type="ARBA" id="ARBA00022621"/>
    </source>
</evidence>
<dbReference type="InterPro" id="IPR011006">
    <property type="entry name" value="CheY-like_superfamily"/>
</dbReference>
<dbReference type="GO" id="GO:0046872">
    <property type="term" value="F:metal ion binding"/>
    <property type="evidence" value="ECO:0007669"/>
    <property type="project" value="UniProtKB-KW"/>
</dbReference>
<dbReference type="Gene3D" id="3.40.50.2300">
    <property type="match status" value="1"/>
</dbReference>
<dbReference type="SUPFAM" id="SSF52172">
    <property type="entry name" value="CheY-like"/>
    <property type="match status" value="1"/>
</dbReference>
<evidence type="ECO:0000256" key="1">
    <source>
        <dbReference type="ARBA" id="ARBA00010587"/>
    </source>
</evidence>
<reference evidence="7 8" key="1">
    <citation type="journal article" date="2018" name="ISME J.">
        <title>Endosymbiont genomes yield clues of tubeworm success.</title>
        <authorList>
            <person name="Li Y."/>
            <person name="Liles M.R."/>
            <person name="Halanych K.M."/>
        </authorList>
    </citation>
    <scope>NUCLEOTIDE SEQUENCE [LARGE SCALE GENOMIC DNA]</scope>
    <source>
        <strain evidence="7">A1462</strain>
    </source>
</reference>
<dbReference type="InterPro" id="IPR016131">
    <property type="entry name" value="Haemerythrin_Fe_BS"/>
</dbReference>
<organism evidence="7 8">
    <name type="scientific">endosymbiont of Escarpia spicata</name>
    <dbReference type="NCBI Taxonomy" id="2200908"/>
    <lineage>
        <taxon>Bacteria</taxon>
        <taxon>Pseudomonadati</taxon>
        <taxon>Pseudomonadota</taxon>
        <taxon>Gammaproteobacteria</taxon>
        <taxon>sulfur-oxidizing symbionts</taxon>
    </lineage>
</organism>